<dbReference type="InterPro" id="IPR045834">
    <property type="entry name" value="Csd3_N2"/>
</dbReference>
<feature type="domain" description="M23ase beta-sheet core" evidence="9">
    <location>
        <begin position="331"/>
        <end position="427"/>
    </location>
</feature>
<dbReference type="GO" id="GO:0046872">
    <property type="term" value="F:metal ion binding"/>
    <property type="evidence" value="ECO:0007669"/>
    <property type="project" value="UniProtKB-KW"/>
</dbReference>
<keyword evidence="5" id="KW-0378">Hydrolase</keyword>
<dbReference type="SUPFAM" id="SSF51261">
    <property type="entry name" value="Duplicated hybrid motif"/>
    <property type="match status" value="1"/>
</dbReference>
<gene>
    <name evidence="12" type="ORF">LK03_07625</name>
</gene>
<feature type="region of interest" description="Disordered" evidence="8">
    <location>
        <begin position="83"/>
        <end position="105"/>
    </location>
</feature>
<evidence type="ECO:0000259" key="10">
    <source>
        <dbReference type="Pfam" id="PF04225"/>
    </source>
</evidence>
<organism evidence="12 13">
    <name type="scientific">Pseudomonas cremoricolorata</name>
    <dbReference type="NCBI Taxonomy" id="157783"/>
    <lineage>
        <taxon>Bacteria</taxon>
        <taxon>Pseudomonadati</taxon>
        <taxon>Pseudomonadota</taxon>
        <taxon>Gammaproteobacteria</taxon>
        <taxon>Pseudomonadales</taxon>
        <taxon>Pseudomonadaceae</taxon>
        <taxon>Pseudomonas</taxon>
    </lineage>
</organism>
<keyword evidence="6" id="KW-0862">Zinc</keyword>
<dbReference type="GO" id="GO:0006508">
    <property type="term" value="P:proteolysis"/>
    <property type="evidence" value="ECO:0007669"/>
    <property type="project" value="UniProtKB-KW"/>
</dbReference>
<keyword evidence="4" id="KW-0479">Metal-binding</keyword>
<evidence type="ECO:0000256" key="6">
    <source>
        <dbReference type="ARBA" id="ARBA00022833"/>
    </source>
</evidence>
<evidence type="ECO:0000259" key="9">
    <source>
        <dbReference type="Pfam" id="PF01551"/>
    </source>
</evidence>
<dbReference type="InterPro" id="IPR016047">
    <property type="entry name" value="M23ase_b-sheet_dom"/>
</dbReference>
<evidence type="ECO:0000256" key="1">
    <source>
        <dbReference type="ARBA" id="ARBA00001947"/>
    </source>
</evidence>
<dbReference type="GO" id="GO:0030313">
    <property type="term" value="C:cell envelope"/>
    <property type="evidence" value="ECO:0007669"/>
    <property type="project" value="UniProtKB-SubCell"/>
</dbReference>
<evidence type="ECO:0000313" key="12">
    <source>
        <dbReference type="EMBL" id="AIR89152.1"/>
    </source>
</evidence>
<dbReference type="AlphaFoldDB" id="A0A089WRR2"/>
<comment type="cofactor">
    <cofactor evidence="1">
        <name>Zn(2+)</name>
        <dbReference type="ChEBI" id="CHEBI:29105"/>
    </cofactor>
</comment>
<dbReference type="InterPro" id="IPR050570">
    <property type="entry name" value="Cell_wall_metabolism_enzyme"/>
</dbReference>
<evidence type="ECO:0000259" key="11">
    <source>
        <dbReference type="Pfam" id="PF19425"/>
    </source>
</evidence>
<evidence type="ECO:0000256" key="5">
    <source>
        <dbReference type="ARBA" id="ARBA00022801"/>
    </source>
</evidence>
<feature type="domain" description="Opacity-associated protein A LysM-like" evidence="10">
    <location>
        <begin position="107"/>
        <end position="187"/>
    </location>
</feature>
<dbReference type="InterPro" id="IPR007340">
    <property type="entry name" value="LysM_Opacity-associatedA"/>
</dbReference>
<dbReference type="OrthoDB" id="9805070at2"/>
<dbReference type="GO" id="GO:0042834">
    <property type="term" value="F:peptidoglycan binding"/>
    <property type="evidence" value="ECO:0007669"/>
    <property type="project" value="InterPro"/>
</dbReference>
<dbReference type="Gene3D" id="2.70.70.10">
    <property type="entry name" value="Glucose Permease (Domain IIA)"/>
    <property type="match status" value="1"/>
</dbReference>
<feature type="domain" description="Csd3-like second N-terminal" evidence="11">
    <location>
        <begin position="200"/>
        <end position="318"/>
    </location>
</feature>
<dbReference type="Pfam" id="PF19425">
    <property type="entry name" value="Csd3_N2"/>
    <property type="match status" value="1"/>
</dbReference>
<dbReference type="KEGG" id="psw:LK03_07625"/>
<evidence type="ECO:0000256" key="4">
    <source>
        <dbReference type="ARBA" id="ARBA00022723"/>
    </source>
</evidence>
<accession>A0A089WRR2</accession>
<evidence type="ECO:0000256" key="2">
    <source>
        <dbReference type="ARBA" id="ARBA00004196"/>
    </source>
</evidence>
<keyword evidence="3" id="KW-0645">Protease</keyword>
<dbReference type="Pfam" id="PF04225">
    <property type="entry name" value="LysM_OapA"/>
    <property type="match status" value="1"/>
</dbReference>
<protein>
    <submittedName>
        <fullName evidence="12">Peptidase M23</fullName>
    </submittedName>
</protein>
<dbReference type="eggNOG" id="COG0739">
    <property type="taxonomic scope" value="Bacteria"/>
</dbReference>
<comment type="subcellular location">
    <subcellularLocation>
        <location evidence="2">Cell envelope</location>
    </subcellularLocation>
</comment>
<reference evidence="12 13" key="1">
    <citation type="submission" date="2014-09" db="EMBL/GenBank/DDBJ databases">
        <authorList>
            <person name="Chan K.-G."/>
        </authorList>
    </citation>
    <scope>NUCLEOTIDE SEQUENCE [LARGE SCALE GENOMIC DNA]</scope>
    <source>
        <strain evidence="12 13">ND07</strain>
    </source>
</reference>
<evidence type="ECO:0000256" key="3">
    <source>
        <dbReference type="ARBA" id="ARBA00022670"/>
    </source>
</evidence>
<dbReference type="RefSeq" id="WP_038411779.1">
    <property type="nucleotide sequence ID" value="NZ_CP009455.1"/>
</dbReference>
<evidence type="ECO:0000256" key="8">
    <source>
        <dbReference type="SAM" id="MobiDB-lite"/>
    </source>
</evidence>
<dbReference type="PANTHER" id="PTHR21666:SF288">
    <property type="entry name" value="CELL DIVISION PROTEIN YTFB"/>
    <property type="match status" value="1"/>
</dbReference>
<dbReference type="STRING" id="157783.LK03_07625"/>
<dbReference type="Proteomes" id="UP000029493">
    <property type="component" value="Chromosome"/>
</dbReference>
<dbReference type="CDD" id="cd12797">
    <property type="entry name" value="M23_peptidase"/>
    <property type="match status" value="1"/>
</dbReference>
<name>A0A089WRR2_9PSED</name>
<dbReference type="FunFam" id="2.70.70.10:FF:000002">
    <property type="entry name" value="Murein DD-endopeptidase MepM"/>
    <property type="match status" value="1"/>
</dbReference>
<dbReference type="PANTHER" id="PTHR21666">
    <property type="entry name" value="PEPTIDASE-RELATED"/>
    <property type="match status" value="1"/>
</dbReference>
<dbReference type="InterPro" id="IPR011055">
    <property type="entry name" value="Dup_hybrid_motif"/>
</dbReference>
<dbReference type="Gene3D" id="3.10.450.350">
    <property type="match status" value="2"/>
</dbReference>
<evidence type="ECO:0000313" key="13">
    <source>
        <dbReference type="Proteomes" id="UP000029493"/>
    </source>
</evidence>
<evidence type="ECO:0000256" key="7">
    <source>
        <dbReference type="ARBA" id="ARBA00023049"/>
    </source>
</evidence>
<dbReference type="Pfam" id="PF01551">
    <property type="entry name" value="Peptidase_M23"/>
    <property type="match status" value="1"/>
</dbReference>
<dbReference type="EMBL" id="CP009455">
    <property type="protein sequence ID" value="AIR89152.1"/>
    <property type="molecule type" value="Genomic_DNA"/>
</dbReference>
<feature type="compositionally biased region" description="Polar residues" evidence="8">
    <location>
        <begin position="85"/>
        <end position="96"/>
    </location>
</feature>
<sequence length="470" mass="50814">MTKDTPKAPPLYPKIHLLAASGLAALLSLALLVFPSSDVEAKKTTLSLELETPGDQLKEESAAAPLVQTQQSSGSPFAQIENAAPATTEQANQTPEAEQKAALPGHREVTVARGDTLSTLFAKVGLPSNAVHDLLASSKQAKQFSQLKHGQVLQFELDKDGQLTSLHSKVSNLESIRLTRSDKGYSFSREVSKPVVRTAYAHGVIKSSLSASAQRAGLSHSLTMDMARVLGYDIDFAQDIRQGDEFDVVYEQKVMDGKVVGTGNILSARFTNRGKTYTAVRYTNKQGNTNYYTADGNSLRKAFIRTPVDFARISSRFSAGRKHPILNKIRAHKGVDYAAPRGTPIKAAGDGKVVLAGRRGGYGNTVILAHGNKYQTLYGHMQGFAKGVKTGGSVKQGQVIGYIGTTGLSTGPHLHYEFQVNGVHVDPLSQKVPMADPIAKAERQRFMQQSQPLIARMDQEKATMLASNKR</sequence>
<dbReference type="GO" id="GO:0004222">
    <property type="term" value="F:metalloendopeptidase activity"/>
    <property type="evidence" value="ECO:0007669"/>
    <property type="project" value="TreeGrafter"/>
</dbReference>
<keyword evidence="7" id="KW-0482">Metalloprotease</keyword>
<proteinExistence type="predicted"/>
<keyword evidence="13" id="KW-1185">Reference proteome</keyword>